<evidence type="ECO:0000256" key="4">
    <source>
        <dbReference type="ARBA" id="ARBA00022741"/>
    </source>
</evidence>
<keyword evidence="4" id="KW-0547">Nucleotide-binding</keyword>
<dbReference type="Pfam" id="PF00069">
    <property type="entry name" value="Pkinase"/>
    <property type="match status" value="1"/>
</dbReference>
<dbReference type="SMART" id="SM00220">
    <property type="entry name" value="S_TKc"/>
    <property type="match status" value="1"/>
</dbReference>
<evidence type="ECO:0000256" key="2">
    <source>
        <dbReference type="ARBA" id="ARBA00022527"/>
    </source>
</evidence>
<keyword evidence="2" id="KW-0723">Serine/threonine-protein kinase</keyword>
<dbReference type="InterPro" id="IPR011044">
    <property type="entry name" value="Quino_amine_DH_bsu"/>
</dbReference>
<dbReference type="Proteomes" id="UP001236795">
    <property type="component" value="Unassembled WGS sequence"/>
</dbReference>
<evidence type="ECO:0000256" key="3">
    <source>
        <dbReference type="ARBA" id="ARBA00022679"/>
    </source>
</evidence>
<dbReference type="SUPFAM" id="SSF56112">
    <property type="entry name" value="Protein kinase-like (PK-like)"/>
    <property type="match status" value="1"/>
</dbReference>
<evidence type="ECO:0000256" key="6">
    <source>
        <dbReference type="ARBA" id="ARBA00022840"/>
    </source>
</evidence>
<dbReference type="RefSeq" id="WP_258907076.1">
    <property type="nucleotide sequence ID" value="NZ_JAUSWC010000031.1"/>
</dbReference>
<evidence type="ECO:0000256" key="1">
    <source>
        <dbReference type="ARBA" id="ARBA00012513"/>
    </source>
</evidence>
<comment type="caution">
    <text evidence="8">The sequence shown here is derived from an EMBL/GenBank/DDBJ whole genome shotgun (WGS) entry which is preliminary data.</text>
</comment>
<dbReference type="PANTHER" id="PTHR43289:SF6">
    <property type="entry name" value="SERINE_THREONINE-PROTEIN KINASE NEKL-3"/>
    <property type="match status" value="1"/>
</dbReference>
<evidence type="ECO:0000313" key="9">
    <source>
        <dbReference type="Proteomes" id="UP001236795"/>
    </source>
</evidence>
<gene>
    <name evidence="8" type="ORF">QO019_006226</name>
</gene>
<proteinExistence type="predicted"/>
<reference evidence="8 9" key="1">
    <citation type="submission" date="2023-07" db="EMBL/GenBank/DDBJ databases">
        <title>Genomic Encyclopedia of Type Strains, Phase IV (KMG-IV): sequencing the most valuable type-strain genomes for metagenomic binning, comparative biology and taxonomic classification.</title>
        <authorList>
            <person name="Goeker M."/>
        </authorList>
    </citation>
    <scope>NUCLEOTIDE SEQUENCE [LARGE SCALE GENOMIC DNA]</scope>
    <source>
        <strain evidence="8 9">DSM 40573</strain>
    </source>
</reference>
<keyword evidence="6" id="KW-0067">ATP-binding</keyword>
<dbReference type="InterPro" id="IPR000719">
    <property type="entry name" value="Prot_kinase_dom"/>
</dbReference>
<evidence type="ECO:0000259" key="7">
    <source>
        <dbReference type="PROSITE" id="PS50011"/>
    </source>
</evidence>
<name>A0ABU0KPJ4_9ACTN</name>
<evidence type="ECO:0000256" key="5">
    <source>
        <dbReference type="ARBA" id="ARBA00022777"/>
    </source>
</evidence>
<keyword evidence="3" id="KW-0808">Transferase</keyword>
<accession>A0ABU0KPJ4</accession>
<dbReference type="InterPro" id="IPR011009">
    <property type="entry name" value="Kinase-like_dom_sf"/>
</dbReference>
<feature type="domain" description="Protein kinase" evidence="7">
    <location>
        <begin position="500"/>
        <end position="753"/>
    </location>
</feature>
<dbReference type="EMBL" id="JAUSWC010000031">
    <property type="protein sequence ID" value="MDQ0491329.1"/>
    <property type="molecule type" value="Genomic_DNA"/>
</dbReference>
<dbReference type="SUPFAM" id="SSF50969">
    <property type="entry name" value="YVTN repeat-like/Quinoprotein amine dehydrogenase"/>
    <property type="match status" value="1"/>
</dbReference>
<organism evidence="8 9">
    <name type="scientific">Streptomyces thermodiastaticus</name>
    <dbReference type="NCBI Taxonomy" id="44061"/>
    <lineage>
        <taxon>Bacteria</taxon>
        <taxon>Bacillati</taxon>
        <taxon>Actinomycetota</taxon>
        <taxon>Actinomycetes</taxon>
        <taxon>Kitasatosporales</taxon>
        <taxon>Streptomycetaceae</taxon>
        <taxon>Streptomyces</taxon>
    </lineage>
</organism>
<dbReference type="PROSITE" id="PS50011">
    <property type="entry name" value="PROTEIN_KINASE_DOM"/>
    <property type="match status" value="1"/>
</dbReference>
<dbReference type="PANTHER" id="PTHR43289">
    <property type="entry name" value="MITOGEN-ACTIVATED PROTEIN KINASE KINASE KINASE 20-RELATED"/>
    <property type="match status" value="1"/>
</dbReference>
<evidence type="ECO:0000313" key="8">
    <source>
        <dbReference type="EMBL" id="MDQ0491329.1"/>
    </source>
</evidence>
<sequence length="926" mass="99153">MEDVRELLSEYGQCHSVELPESDRHRLLGDVVTALIRRADEEVTVDYRAPDEPAVFFELSGRDYAITVLSASGPDVAEAARAAVRAREQSGLGPEVRWVLLCARTPGCAVDDGLRVALGGQGVLLDQDHLEAAVCGLVSLATLIRAAFRTPRPPYTPLQELLLKEPEVPAPLLSLSSRPPGPFTVPSRTAPGIVASVVLAGEDWPLCPSGLAWESPQRALVTTECGLAEVDLQRGGLRWRLPLPDVHGAAIVLPDGAVCVLCGPAVVMWHGGVLRVVGGGFEANASLLIGPDGGVWVLSGSGATLGAATGSTLALTRLGDKVGDQHRFSIAFDAAVRSAVWLDGRRFLLAAGGHSAVVDLSVSTSAGGREDRMLTPVSYPGHVARGGSNAVLVAGRAGSGIGVELHTLDAAARKSEPTAEVQLGEVLGLAQSPEGGPAYLLGSLPTNDIGAIHPVLMKITGHFPAGPHAVEEQPPAHAADPYAAVRQEARGERSDYALEKFPLPGGDEGGMGVVHEAVHKPTNTVVAFKKPKSLREKLTARMRREIEAAQILGGNRHVMPVLDFSPRAEWFVMPLAQGTAEQRQPELQHDGDELRTLVDAVAAALADAHRLGYLHRDIKPANILHLDGRWVLGDWGIVRRPRGQTTSPGRTGRKIGTVEFGAPELTVDPHNASPSSDIYSLGRVIGWLLTGTEPEANVPLLPPHGSPWRAVVRQCTFREPSNRPQTVDEFLDLVEREMASSLELPIARAQQLLQGAEDGDAEAARRLLALVADHGGDYELYLDALPRLDMDIAAPLLLANAEQAHALVQAITGHVHGDGTSWPKWDEFKRAIAWLRGVARHAAREEEWDLLEDAARGMCTWDAASNEFDQQIATRDWLRQLRGQAAQILAGVLREHPGSAHYYCELTSERSVDMAIRSAIASATSR</sequence>
<protein>
    <recommendedName>
        <fullName evidence="1">non-specific serine/threonine protein kinase</fullName>
        <ecNumber evidence="1">2.7.11.1</ecNumber>
    </recommendedName>
</protein>
<dbReference type="Gene3D" id="1.10.510.10">
    <property type="entry name" value="Transferase(Phosphotransferase) domain 1"/>
    <property type="match status" value="1"/>
</dbReference>
<keyword evidence="9" id="KW-1185">Reference proteome</keyword>
<dbReference type="EC" id="2.7.11.1" evidence="1"/>
<keyword evidence="5" id="KW-0418">Kinase</keyword>